<comment type="caution">
    <text evidence="3">The sequence shown here is derived from an EMBL/GenBank/DDBJ whole genome shotgun (WGS) entry which is preliminary data.</text>
</comment>
<dbReference type="CDD" id="cd07814">
    <property type="entry name" value="SRPBCC_CalC_Aha1-like"/>
    <property type="match status" value="1"/>
</dbReference>
<proteinExistence type="inferred from homology"/>
<dbReference type="SUPFAM" id="SSF55961">
    <property type="entry name" value="Bet v1-like"/>
    <property type="match status" value="1"/>
</dbReference>
<protein>
    <submittedName>
        <fullName evidence="3">SRPBCC domain-containing protein</fullName>
    </submittedName>
</protein>
<evidence type="ECO:0000256" key="1">
    <source>
        <dbReference type="ARBA" id="ARBA00006817"/>
    </source>
</evidence>
<evidence type="ECO:0000259" key="2">
    <source>
        <dbReference type="Pfam" id="PF08327"/>
    </source>
</evidence>
<dbReference type="Pfam" id="PF08327">
    <property type="entry name" value="AHSA1"/>
    <property type="match status" value="1"/>
</dbReference>
<dbReference type="OrthoDB" id="9803476at2"/>
<sequence>MTDAAHVSSRQQIVVDEVFPHAPEVIWRALTTGEIMARWLMEPRGFEPVVGNRFTYQTKPAGAWDGTIHCEVLEVVEYRRFSHAWRGGDASNTGYGSKLDTVVTWTLEPVAEGTRVRLVHSGFELPKNEVAFRNMGDGWKVVVPRLEATIRQPD</sequence>
<evidence type="ECO:0000313" key="4">
    <source>
        <dbReference type="Proteomes" id="UP000316429"/>
    </source>
</evidence>
<reference evidence="3 4" key="1">
    <citation type="submission" date="2019-06" db="EMBL/GenBank/DDBJ databases">
        <title>Rhizobium sp. CL12 isolated from roots of soybean.</title>
        <authorList>
            <person name="Wang C."/>
        </authorList>
    </citation>
    <scope>NUCLEOTIDE SEQUENCE [LARGE SCALE GENOMIC DNA]</scope>
    <source>
        <strain evidence="3 4">CL12</strain>
    </source>
</reference>
<comment type="similarity">
    <text evidence="1">Belongs to the AHA1 family.</text>
</comment>
<dbReference type="EMBL" id="VFYP01000003">
    <property type="protein sequence ID" value="TPP06640.1"/>
    <property type="molecule type" value="Genomic_DNA"/>
</dbReference>
<dbReference type="Gene3D" id="3.30.530.20">
    <property type="match status" value="1"/>
</dbReference>
<accession>A0A504TYR6</accession>
<dbReference type="InterPro" id="IPR023393">
    <property type="entry name" value="START-like_dom_sf"/>
</dbReference>
<dbReference type="AlphaFoldDB" id="A0A504TYR6"/>
<dbReference type="InterPro" id="IPR013538">
    <property type="entry name" value="ASHA1/2-like_C"/>
</dbReference>
<keyword evidence="4" id="KW-1185">Reference proteome</keyword>
<gene>
    <name evidence="3" type="ORF">FJQ55_18015</name>
</gene>
<name>A0A504TYR6_9HYPH</name>
<feature type="domain" description="Activator of Hsp90 ATPase homologue 1/2-like C-terminal" evidence="2">
    <location>
        <begin position="22"/>
        <end position="149"/>
    </location>
</feature>
<dbReference type="Proteomes" id="UP000316429">
    <property type="component" value="Unassembled WGS sequence"/>
</dbReference>
<dbReference type="RefSeq" id="WP_140830449.1">
    <property type="nucleotide sequence ID" value="NZ_VFYP01000003.1"/>
</dbReference>
<organism evidence="3 4">
    <name type="scientific">Rhizobium glycinendophyticum</name>
    <dbReference type="NCBI Taxonomy" id="2589807"/>
    <lineage>
        <taxon>Bacteria</taxon>
        <taxon>Pseudomonadati</taxon>
        <taxon>Pseudomonadota</taxon>
        <taxon>Alphaproteobacteria</taxon>
        <taxon>Hyphomicrobiales</taxon>
        <taxon>Rhizobiaceae</taxon>
        <taxon>Rhizobium/Agrobacterium group</taxon>
        <taxon>Rhizobium</taxon>
    </lineage>
</organism>
<evidence type="ECO:0000313" key="3">
    <source>
        <dbReference type="EMBL" id="TPP06640.1"/>
    </source>
</evidence>